<gene>
    <name evidence="2" type="ORF">OXX778_LOCUS13086</name>
</gene>
<organism evidence="2 3">
    <name type="scientific">Brachionus calyciflorus</name>
    <dbReference type="NCBI Taxonomy" id="104777"/>
    <lineage>
        <taxon>Eukaryota</taxon>
        <taxon>Metazoa</taxon>
        <taxon>Spiralia</taxon>
        <taxon>Gnathifera</taxon>
        <taxon>Rotifera</taxon>
        <taxon>Eurotatoria</taxon>
        <taxon>Monogononta</taxon>
        <taxon>Pseudotrocha</taxon>
        <taxon>Ploima</taxon>
        <taxon>Brachionidae</taxon>
        <taxon>Brachionus</taxon>
    </lineage>
</organism>
<name>A0A814C214_9BILA</name>
<sequence length="277" mass="32296">MMREESSFEEIIDEAARYEKAVSDVLEFPERSKKVEFEEKIEKYYYKPQNPSHQQQHSQQQQHQPQQQSYRSNSDKITCYQYKIEGHYISSFPLKNRDNVNIDACLLVGLFNADGHNIKTLANVKVKVEINKEKNDLETIVVKNLVNDFILGLDGLEMLETPRRLLDVFKEWTTSSIYKFEPGKFSQMFKKDVIKASISETKISETKALTEYSNNINSKHTTKMSDFDENKLNEAREETYKNIEDILATNLTDLKPTSDTNHTIELTDKTPFCIRTI</sequence>
<evidence type="ECO:0000256" key="1">
    <source>
        <dbReference type="SAM" id="MobiDB-lite"/>
    </source>
</evidence>
<evidence type="ECO:0000313" key="2">
    <source>
        <dbReference type="EMBL" id="CAF0934413.1"/>
    </source>
</evidence>
<reference evidence="2" key="1">
    <citation type="submission" date="2021-02" db="EMBL/GenBank/DDBJ databases">
        <authorList>
            <person name="Nowell W R."/>
        </authorList>
    </citation>
    <scope>NUCLEOTIDE SEQUENCE</scope>
    <source>
        <strain evidence="2">Ploen Becks lab</strain>
    </source>
</reference>
<feature type="region of interest" description="Disordered" evidence="1">
    <location>
        <begin position="46"/>
        <end position="73"/>
    </location>
</feature>
<dbReference type="Proteomes" id="UP000663879">
    <property type="component" value="Unassembled WGS sequence"/>
</dbReference>
<dbReference type="EMBL" id="CAJNOC010002458">
    <property type="protein sequence ID" value="CAF0934413.1"/>
    <property type="molecule type" value="Genomic_DNA"/>
</dbReference>
<feature type="compositionally biased region" description="Low complexity" evidence="1">
    <location>
        <begin position="46"/>
        <end position="69"/>
    </location>
</feature>
<evidence type="ECO:0000313" key="3">
    <source>
        <dbReference type="Proteomes" id="UP000663879"/>
    </source>
</evidence>
<keyword evidence="3" id="KW-1185">Reference proteome</keyword>
<dbReference type="AlphaFoldDB" id="A0A814C214"/>
<comment type="caution">
    <text evidence="2">The sequence shown here is derived from an EMBL/GenBank/DDBJ whole genome shotgun (WGS) entry which is preliminary data.</text>
</comment>
<protein>
    <submittedName>
        <fullName evidence="2">Uncharacterized protein</fullName>
    </submittedName>
</protein>
<accession>A0A814C214</accession>
<proteinExistence type="predicted"/>